<protein>
    <submittedName>
        <fullName evidence="2">Uncharacterized protein</fullName>
    </submittedName>
</protein>
<dbReference type="EMBL" id="WVTA01000004">
    <property type="protein sequence ID" value="KAK3213738.1"/>
    <property type="molecule type" value="Genomic_DNA"/>
</dbReference>
<sequence>MVRISLQTSSTWSLVSPGRPEARKHRVHSDGQATFDRLKAVVESTHGTSSRPRSPPPRLHRLSPEISFIHRSEVNVHQTAIREGYQSPILQHQARGMSDISVIGYTIPLDDRDSSSTALYSETTVPGRYLPLSPNPIPPPQRTFSPVHRRSIDLSPVQRPAVFSTLHEPPFVPALPPGTQLRPVSEWGRSHSAPGQRWEEVLRHSAVYRARDVAHTPRSPSPLREQHGPTSFNSERSHGTMPRSEVRSRNGMVESRINGTGKGPNIRGGGEESLEQGGLRRGKSRHWDEWNGCRASDVEEDDGGHRDYDTPQSYLQRRIDRLDVIVQLTAQIPHLRGGGGEPSRVPASLLYLAGSTRRKPGKSISTAEWNSMKPKRRMGGLLGMAVYGSKAGKHYIPERRDQDVQTGADLTAADVGAGGTSNPPRLDSSLQNDCPAPTPEAHGNDIPDPTPDNLDGRSNSTTMPVPDKDVDENMLPYPATPPSDGHAHMPSTPPTQANESTTPKMEDMITLAVEEMIRRGLVCKNGEGGS</sequence>
<evidence type="ECO:0000313" key="2">
    <source>
        <dbReference type="EMBL" id="KAK3213738.1"/>
    </source>
</evidence>
<accession>A0AAN6M0S1</accession>
<gene>
    <name evidence="2" type="ORF">GRF29_28g837404</name>
</gene>
<feature type="compositionally biased region" description="Polar residues" evidence="1">
    <location>
        <begin position="420"/>
        <end position="432"/>
    </location>
</feature>
<keyword evidence="3" id="KW-1185">Reference proteome</keyword>
<reference evidence="2 3" key="1">
    <citation type="submission" date="2021-02" db="EMBL/GenBank/DDBJ databases">
        <title>Genome assembly of Pseudopithomyces chartarum.</title>
        <authorList>
            <person name="Jauregui R."/>
            <person name="Singh J."/>
            <person name="Voisey C."/>
        </authorList>
    </citation>
    <scope>NUCLEOTIDE SEQUENCE [LARGE SCALE GENOMIC DNA]</scope>
    <source>
        <strain evidence="2 3">AGR01</strain>
    </source>
</reference>
<feature type="compositionally biased region" description="Polar residues" evidence="1">
    <location>
        <begin position="494"/>
        <end position="503"/>
    </location>
</feature>
<name>A0AAN6M0S1_9PLEO</name>
<dbReference type="AlphaFoldDB" id="A0AAN6M0S1"/>
<comment type="caution">
    <text evidence="2">The sequence shown here is derived from an EMBL/GenBank/DDBJ whole genome shotgun (WGS) entry which is preliminary data.</text>
</comment>
<evidence type="ECO:0000256" key="1">
    <source>
        <dbReference type="SAM" id="MobiDB-lite"/>
    </source>
</evidence>
<feature type="region of interest" description="Disordered" evidence="1">
    <location>
        <begin position="42"/>
        <end position="61"/>
    </location>
</feature>
<feature type="region of interest" description="Disordered" evidence="1">
    <location>
        <begin position="213"/>
        <end position="284"/>
    </location>
</feature>
<feature type="region of interest" description="Disordered" evidence="1">
    <location>
        <begin position="412"/>
        <end position="503"/>
    </location>
</feature>
<organism evidence="2 3">
    <name type="scientific">Pseudopithomyces chartarum</name>
    <dbReference type="NCBI Taxonomy" id="1892770"/>
    <lineage>
        <taxon>Eukaryota</taxon>
        <taxon>Fungi</taxon>
        <taxon>Dikarya</taxon>
        <taxon>Ascomycota</taxon>
        <taxon>Pezizomycotina</taxon>
        <taxon>Dothideomycetes</taxon>
        <taxon>Pleosporomycetidae</taxon>
        <taxon>Pleosporales</taxon>
        <taxon>Massarineae</taxon>
        <taxon>Didymosphaeriaceae</taxon>
        <taxon>Pseudopithomyces</taxon>
    </lineage>
</organism>
<dbReference type="Proteomes" id="UP001280581">
    <property type="component" value="Unassembled WGS sequence"/>
</dbReference>
<proteinExistence type="predicted"/>
<evidence type="ECO:0000313" key="3">
    <source>
        <dbReference type="Proteomes" id="UP001280581"/>
    </source>
</evidence>